<proteinExistence type="predicted"/>
<reference evidence="3" key="1">
    <citation type="submission" date="2014-12" db="EMBL/GenBank/DDBJ databases">
        <title>Genome Sequence of Valsa Canker Pathogens Uncovers a Specific Adaption of Colonization on Woody Bark.</title>
        <authorList>
            <person name="Yin Z."/>
            <person name="Liu H."/>
            <person name="Gao X."/>
            <person name="Li Z."/>
            <person name="Song N."/>
            <person name="Ke X."/>
            <person name="Dai Q."/>
            <person name="Wu Y."/>
            <person name="Sun Y."/>
            <person name="Xu J.-R."/>
            <person name="Kang Z.K."/>
            <person name="Wang L."/>
            <person name="Huang L."/>
        </authorList>
    </citation>
    <scope>NUCLEOTIDE SEQUENCE [LARGE SCALE GENOMIC DNA]</scope>
    <source>
        <strain evidence="3">SXYL134</strain>
    </source>
</reference>
<dbReference type="AlphaFoldDB" id="A0A194V317"/>
<dbReference type="OrthoDB" id="10649519at2759"/>
<gene>
    <name evidence="2" type="ORF">VP1G_05598</name>
</gene>
<feature type="region of interest" description="Disordered" evidence="1">
    <location>
        <begin position="69"/>
        <end position="124"/>
    </location>
</feature>
<name>A0A194V317_CYTMA</name>
<feature type="region of interest" description="Disordered" evidence="1">
    <location>
        <begin position="1"/>
        <end position="56"/>
    </location>
</feature>
<feature type="compositionally biased region" description="Basic and acidic residues" evidence="1">
    <location>
        <begin position="69"/>
        <end position="80"/>
    </location>
</feature>
<sequence length="124" mass="13737">MSSTKDLEQEEQEPVQGETTQQSEKDIQTTTTSAKDLKTASTTTQEEHPVISNEINMAELLKTSNRLLEEGRQLLAEGKRQPRPGQADKAAGDPPPGESLHEEPQTGPRESSNRLGWYAHDLKD</sequence>
<dbReference type="EMBL" id="KN714711">
    <property type="protein sequence ID" value="KUI58298.1"/>
    <property type="molecule type" value="Genomic_DNA"/>
</dbReference>
<evidence type="ECO:0000313" key="2">
    <source>
        <dbReference type="EMBL" id="KUI58298.1"/>
    </source>
</evidence>
<evidence type="ECO:0000256" key="1">
    <source>
        <dbReference type="SAM" id="MobiDB-lite"/>
    </source>
</evidence>
<dbReference type="Proteomes" id="UP000078576">
    <property type="component" value="Unassembled WGS sequence"/>
</dbReference>
<keyword evidence="3" id="KW-1185">Reference proteome</keyword>
<evidence type="ECO:0000313" key="3">
    <source>
        <dbReference type="Proteomes" id="UP000078576"/>
    </source>
</evidence>
<accession>A0A194V317</accession>
<feature type="compositionally biased region" description="Polar residues" evidence="1">
    <location>
        <begin position="17"/>
        <end position="44"/>
    </location>
</feature>
<protein>
    <submittedName>
        <fullName evidence="2">Uncharacterized protein</fullName>
    </submittedName>
</protein>
<organism evidence="2 3">
    <name type="scientific">Cytospora mali</name>
    <name type="common">Apple Valsa canker fungus</name>
    <name type="synonym">Valsa mali</name>
    <dbReference type="NCBI Taxonomy" id="578113"/>
    <lineage>
        <taxon>Eukaryota</taxon>
        <taxon>Fungi</taxon>
        <taxon>Dikarya</taxon>
        <taxon>Ascomycota</taxon>
        <taxon>Pezizomycotina</taxon>
        <taxon>Sordariomycetes</taxon>
        <taxon>Sordariomycetidae</taxon>
        <taxon>Diaporthales</taxon>
        <taxon>Cytosporaceae</taxon>
        <taxon>Cytospora</taxon>
    </lineage>
</organism>